<dbReference type="Proteomes" id="UP000326091">
    <property type="component" value="Chromosome"/>
</dbReference>
<name>A0A5P3B166_PHOVU</name>
<dbReference type="EMBL" id="CP043529">
    <property type="protein sequence ID" value="QEW38575.1"/>
    <property type="molecule type" value="Genomic_DNA"/>
</dbReference>
<sequence>MTRRKEVIMPFPFQFVNRRGSAAIATSGVNVTADNVVFSFPNHSFVNAWYRGTIYIDLAQAVPTGTTGTLPVLFETNGVTQAVTKYNGEALTAADIPGTGVFEFWFDRTTNTLQIMTGVV</sequence>
<reference evidence="1 2" key="1">
    <citation type="submission" date="2019-09" db="EMBL/GenBank/DDBJ databases">
        <title>Commensal-derived Metabolites Govern Vibrio cholerae Pathogenesis in Host.</title>
        <authorList>
            <person name="Yoon S.S."/>
            <person name="Yoon M.Y."/>
        </authorList>
    </citation>
    <scope>NUCLEOTIDE SEQUENCE [LARGE SCALE GENOMIC DNA]</scope>
    <source>
        <strain evidence="1 2">VIC01</strain>
    </source>
</reference>
<dbReference type="AlphaFoldDB" id="A0A5P3B166"/>
<accession>A0A5P3B166</accession>
<organism evidence="1 2">
    <name type="scientific">Phocaeicola vulgatus</name>
    <name type="common">Bacteroides vulgatus</name>
    <dbReference type="NCBI Taxonomy" id="821"/>
    <lineage>
        <taxon>Bacteria</taxon>
        <taxon>Pseudomonadati</taxon>
        <taxon>Bacteroidota</taxon>
        <taxon>Bacteroidia</taxon>
        <taxon>Bacteroidales</taxon>
        <taxon>Bacteroidaceae</taxon>
        <taxon>Phocaeicola</taxon>
    </lineage>
</organism>
<evidence type="ECO:0000313" key="2">
    <source>
        <dbReference type="Proteomes" id="UP000326091"/>
    </source>
</evidence>
<proteinExistence type="predicted"/>
<evidence type="ECO:0000313" key="1">
    <source>
        <dbReference type="EMBL" id="QEW38575.1"/>
    </source>
</evidence>
<gene>
    <name evidence="1" type="ORF">VIC01_04219</name>
</gene>
<protein>
    <submittedName>
        <fullName evidence="1">Uncharacterized protein</fullName>
    </submittedName>
</protein>